<dbReference type="RefSeq" id="WP_087679442.1">
    <property type="nucleotide sequence ID" value="NZ_FUWV01000017.1"/>
</dbReference>
<accession>A0A1T4PJR0</accession>
<dbReference type="EMBL" id="FUWV01000017">
    <property type="protein sequence ID" value="SJZ91466.1"/>
    <property type="molecule type" value="Genomic_DNA"/>
</dbReference>
<protein>
    <submittedName>
        <fullName evidence="1">Uncharacterized protein</fullName>
    </submittedName>
</protein>
<gene>
    <name evidence="1" type="ORF">SAMN02745973_02110</name>
</gene>
<keyword evidence="2" id="KW-1185">Reference proteome</keyword>
<dbReference type="OrthoDB" id="3268660at2"/>
<evidence type="ECO:0000313" key="2">
    <source>
        <dbReference type="Proteomes" id="UP000196365"/>
    </source>
</evidence>
<proteinExistence type="predicted"/>
<reference evidence="1 2" key="1">
    <citation type="submission" date="2017-02" db="EMBL/GenBank/DDBJ databases">
        <authorList>
            <person name="Peterson S.W."/>
        </authorList>
    </citation>
    <scope>NUCLEOTIDE SEQUENCE [LARGE SCALE GENOMIC DNA]</scope>
    <source>
        <strain evidence="1 2">DSM 15102</strain>
    </source>
</reference>
<dbReference type="Proteomes" id="UP000196365">
    <property type="component" value="Unassembled WGS sequence"/>
</dbReference>
<dbReference type="AlphaFoldDB" id="A0A1T4PJR0"/>
<name>A0A1T4PJR0_9FIRM</name>
<sequence>MKKYFLIIGIILMIHFYFTGNVQAEQVLYDTYKGELKIEIRSYTPNWRGEKLKQVYEELLNNAYGEEIKYLSTINLYPDNPYGGEEEGLYHGAYQKKSFLNYSNYTMQKNRTIDLFNMKEKNDIQDIARTLSHEYGHHFTLYYLMQYEGKTFEQWRDTDYAKIRGLTQDKRVRNDYSNGHQWNITEIAAEDYVQLFGSLTAKKPTYYDDIVERAEKQTLDKKLNWNNRIYNIYPQENMNIPLANNIFHLREYWEKATKLKVNSGNQPPESVIVGLTEVRDLGYNKKQYVLQWTKSLDQDSSELLYTVVAFDDKQQELIPIKTVRESQELKAVLGSIKIIQKDKIVFYSDTFVDSPKTIFIFIMDEQGNIVSSNGVKIDFNQPTIVDYDELINQKKIFLQEKSENALDFMNTEKEKKSKKILIKILNFTRDLLEKID</sequence>
<organism evidence="1 2">
    <name type="scientific">Garciella nitratireducens DSM 15102</name>
    <dbReference type="NCBI Taxonomy" id="1121911"/>
    <lineage>
        <taxon>Bacteria</taxon>
        <taxon>Bacillati</taxon>
        <taxon>Bacillota</taxon>
        <taxon>Clostridia</taxon>
        <taxon>Eubacteriales</taxon>
        <taxon>Eubacteriaceae</taxon>
        <taxon>Garciella</taxon>
    </lineage>
</organism>
<evidence type="ECO:0000313" key="1">
    <source>
        <dbReference type="EMBL" id="SJZ91466.1"/>
    </source>
</evidence>